<feature type="signal peptide" evidence="1">
    <location>
        <begin position="1"/>
        <end position="25"/>
    </location>
</feature>
<protein>
    <recommendedName>
        <fullName evidence="4">Glycine zipper domain-containing protein</fullName>
    </recommendedName>
</protein>
<comment type="caution">
    <text evidence="2">The sequence shown here is derived from an EMBL/GenBank/DDBJ whole genome shotgun (WGS) entry which is preliminary data.</text>
</comment>
<keyword evidence="1" id="KW-0732">Signal</keyword>
<keyword evidence="3" id="KW-1185">Reference proteome</keyword>
<evidence type="ECO:0000313" key="3">
    <source>
        <dbReference type="Proteomes" id="UP000003781"/>
    </source>
</evidence>
<dbReference type="Proteomes" id="UP000003781">
    <property type="component" value="Unassembled WGS sequence"/>
</dbReference>
<name>A3IXR9_9CHRO</name>
<sequence length="131" mass="13170">MTKLTKIVAIVVSLPLVTLSSSVQAQTAEALGQDLGSFVGGVGGAVGGTAAGTYVGGPYGGAAGGYVGGKFGEELGRDYGGQIGHKAGEYGTEYLNGVNQRNQYNGRTSTLHNSLLDLDVSDDGPAFPPGF</sequence>
<feature type="chain" id="PRO_5002653381" description="Glycine zipper domain-containing protein" evidence="1">
    <location>
        <begin position="26"/>
        <end position="131"/>
    </location>
</feature>
<proteinExistence type="predicted"/>
<organism evidence="2 3">
    <name type="scientific">Crocosphaera chwakensis CCY0110</name>
    <dbReference type="NCBI Taxonomy" id="391612"/>
    <lineage>
        <taxon>Bacteria</taxon>
        <taxon>Bacillati</taxon>
        <taxon>Cyanobacteriota</taxon>
        <taxon>Cyanophyceae</taxon>
        <taxon>Oscillatoriophycideae</taxon>
        <taxon>Chroococcales</taxon>
        <taxon>Aphanothecaceae</taxon>
        <taxon>Crocosphaera</taxon>
        <taxon>Crocosphaera chwakensis</taxon>
    </lineage>
</organism>
<evidence type="ECO:0000256" key="1">
    <source>
        <dbReference type="SAM" id="SignalP"/>
    </source>
</evidence>
<evidence type="ECO:0000313" key="2">
    <source>
        <dbReference type="EMBL" id="EAZ88722.1"/>
    </source>
</evidence>
<evidence type="ECO:0008006" key="4">
    <source>
        <dbReference type="Google" id="ProtNLM"/>
    </source>
</evidence>
<dbReference type="AlphaFoldDB" id="A3IXR9"/>
<dbReference type="RefSeq" id="WP_008278179.1">
    <property type="nucleotide sequence ID" value="NZ_AAXW01000069.1"/>
</dbReference>
<dbReference type="EMBL" id="AAXW01000069">
    <property type="protein sequence ID" value="EAZ88722.1"/>
    <property type="molecule type" value="Genomic_DNA"/>
</dbReference>
<accession>A3IXR9</accession>
<reference evidence="2 3" key="1">
    <citation type="submission" date="2007-03" db="EMBL/GenBank/DDBJ databases">
        <authorList>
            <person name="Stal L."/>
            <person name="Ferriera S."/>
            <person name="Johnson J."/>
            <person name="Kravitz S."/>
            <person name="Beeson K."/>
            <person name="Sutton G."/>
            <person name="Rogers Y.-H."/>
            <person name="Friedman R."/>
            <person name="Frazier M."/>
            <person name="Venter J.C."/>
        </authorList>
    </citation>
    <scope>NUCLEOTIDE SEQUENCE [LARGE SCALE GENOMIC DNA]</scope>
    <source>
        <strain evidence="2 3">CCY0110</strain>
    </source>
</reference>
<gene>
    <name evidence="2" type="ORF">CY0110_01145</name>
</gene>